<dbReference type="FunFam" id="2.10.70.10:FF:000002">
    <property type="entry name" value="CUB and Sushi multiple domains 3"/>
    <property type="match status" value="2"/>
</dbReference>
<dbReference type="Pfam" id="PF00084">
    <property type="entry name" value="Sushi"/>
    <property type="match status" value="2"/>
</dbReference>
<reference evidence="6" key="1">
    <citation type="submission" date="2019-06" db="EMBL/GenBank/DDBJ databases">
        <authorList>
            <consortium name="Wellcome Sanger Institute Data Sharing"/>
        </authorList>
    </citation>
    <scope>NUCLEOTIDE SEQUENCE [LARGE SCALE GENOMIC DNA]</scope>
</reference>
<name>A0A672ZJF5_9TELE</name>
<evidence type="ECO:0000259" key="5">
    <source>
        <dbReference type="PROSITE" id="PS50923"/>
    </source>
</evidence>
<dbReference type="SMART" id="SM00042">
    <property type="entry name" value="CUB"/>
    <property type="match status" value="2"/>
</dbReference>
<feature type="domain" description="Sushi" evidence="5">
    <location>
        <begin position="222"/>
        <end position="281"/>
    </location>
</feature>
<feature type="domain" description="Sushi" evidence="5">
    <location>
        <begin position="50"/>
        <end position="109"/>
    </location>
</feature>
<evidence type="ECO:0000256" key="3">
    <source>
        <dbReference type="PROSITE-ProRule" id="PRU00302"/>
    </source>
</evidence>
<evidence type="ECO:0000256" key="2">
    <source>
        <dbReference type="ARBA" id="ARBA00023157"/>
    </source>
</evidence>
<dbReference type="InterPro" id="IPR035976">
    <property type="entry name" value="Sushi/SCR/CCP_sf"/>
</dbReference>
<dbReference type="InterPro" id="IPR000859">
    <property type="entry name" value="CUB_dom"/>
</dbReference>
<accession>A0A672ZJF5</accession>
<dbReference type="InterPro" id="IPR000436">
    <property type="entry name" value="Sushi_SCR_CCP_dom"/>
</dbReference>
<evidence type="ECO:0000313" key="6">
    <source>
        <dbReference type="Ensembl" id="ENSSORP00005016613.1"/>
    </source>
</evidence>
<proteinExistence type="predicted"/>
<dbReference type="CDD" id="cd00033">
    <property type="entry name" value="CCP"/>
    <property type="match status" value="2"/>
</dbReference>
<dbReference type="SMART" id="SM00032">
    <property type="entry name" value="CCP"/>
    <property type="match status" value="2"/>
</dbReference>
<dbReference type="SUPFAM" id="SSF49854">
    <property type="entry name" value="Spermadhesin, CUB domain"/>
    <property type="match status" value="3"/>
</dbReference>
<dbReference type="FunFam" id="2.60.120.290:FF:000001">
    <property type="entry name" value="CUB and sushi domain-containing protein 3 isoform X1"/>
    <property type="match status" value="2"/>
</dbReference>
<dbReference type="CDD" id="cd00041">
    <property type="entry name" value="CUB"/>
    <property type="match status" value="3"/>
</dbReference>
<keyword evidence="1" id="KW-0677">Repeat</keyword>
<dbReference type="InParanoid" id="A0A672ZJF5"/>
<comment type="caution">
    <text evidence="3">Lacks conserved residue(s) required for the propagation of feature annotation.</text>
</comment>
<dbReference type="Proteomes" id="UP000472271">
    <property type="component" value="Chromosome 3"/>
</dbReference>
<reference evidence="6" key="3">
    <citation type="submission" date="2025-09" db="UniProtKB">
        <authorList>
            <consortium name="Ensembl"/>
        </authorList>
    </citation>
    <scope>IDENTIFICATION</scope>
</reference>
<dbReference type="Gene3D" id="2.60.120.290">
    <property type="entry name" value="Spermadhesin, CUB domain"/>
    <property type="match status" value="3"/>
</dbReference>
<keyword evidence="2" id="KW-1015">Disulfide bond</keyword>
<evidence type="ECO:0000313" key="7">
    <source>
        <dbReference type="Proteomes" id="UP000472271"/>
    </source>
</evidence>
<dbReference type="PANTHER" id="PTHR24251:SF30">
    <property type="entry name" value="MEMBRANE FRIZZLED-RELATED PROTEIN"/>
    <property type="match status" value="1"/>
</dbReference>
<dbReference type="Gene3D" id="2.10.70.10">
    <property type="entry name" value="Complement Module, domain 1"/>
    <property type="match status" value="2"/>
</dbReference>
<keyword evidence="7" id="KW-1185">Reference proteome</keyword>
<keyword evidence="3" id="KW-0768">Sushi</keyword>
<dbReference type="Pfam" id="PF00431">
    <property type="entry name" value="CUB"/>
    <property type="match status" value="3"/>
</dbReference>
<organism evidence="6 7">
    <name type="scientific">Sphaeramia orbicularis</name>
    <name type="common">orbiculate cardinalfish</name>
    <dbReference type="NCBI Taxonomy" id="375764"/>
    <lineage>
        <taxon>Eukaryota</taxon>
        <taxon>Metazoa</taxon>
        <taxon>Chordata</taxon>
        <taxon>Craniata</taxon>
        <taxon>Vertebrata</taxon>
        <taxon>Euteleostomi</taxon>
        <taxon>Actinopterygii</taxon>
        <taxon>Neopterygii</taxon>
        <taxon>Teleostei</taxon>
        <taxon>Neoteleostei</taxon>
        <taxon>Acanthomorphata</taxon>
        <taxon>Gobiaria</taxon>
        <taxon>Kurtiformes</taxon>
        <taxon>Apogonoidei</taxon>
        <taxon>Apogonidae</taxon>
        <taxon>Apogoninae</taxon>
        <taxon>Sphaeramia</taxon>
    </lineage>
</organism>
<protein>
    <recommendedName>
        <fullName evidence="8">CUB and Sushi multiple domains 1</fullName>
    </recommendedName>
</protein>
<dbReference type="Ensembl" id="ENSSORT00005017123.1">
    <property type="protein sequence ID" value="ENSSORP00005016613.1"/>
    <property type="gene ID" value="ENSSORG00005008405.1"/>
</dbReference>
<dbReference type="PROSITE" id="PS01180">
    <property type="entry name" value="CUB"/>
    <property type="match status" value="2"/>
</dbReference>
<feature type="domain" description="CUB" evidence="4">
    <location>
        <begin position="283"/>
        <end position="394"/>
    </location>
</feature>
<evidence type="ECO:0000256" key="1">
    <source>
        <dbReference type="ARBA" id="ARBA00022737"/>
    </source>
</evidence>
<evidence type="ECO:0008006" key="8">
    <source>
        <dbReference type="Google" id="ProtNLM"/>
    </source>
</evidence>
<dbReference type="PROSITE" id="PS50923">
    <property type="entry name" value="SUSHI"/>
    <property type="match status" value="2"/>
</dbReference>
<evidence type="ECO:0000259" key="4">
    <source>
        <dbReference type="PROSITE" id="PS01180"/>
    </source>
</evidence>
<dbReference type="PANTHER" id="PTHR24251">
    <property type="entry name" value="OVOCHYMASE-RELATED"/>
    <property type="match status" value="1"/>
</dbReference>
<dbReference type="AlphaFoldDB" id="A0A672ZJF5"/>
<dbReference type="InterPro" id="IPR035914">
    <property type="entry name" value="Sperma_CUB_dom_sf"/>
</dbReference>
<sequence>MTAPKLGSFSGTTAPALLNSTSNQLLLHFQSDISVVAAGFHLEYKTVGLTTCPEPMVPANGIKSGDRYMVNEVVAFTCEPGYTLQGHSHISCMPGTVRRWNYPPPLCIARCGEVMSEMSGVILSPGFPGNYPGNLDCTWQITLPTGYGAHIQFQNFSSEDNHDFLEVRAGPQHSSALIGQFTGSQIPPSLLSTTHLTIIHFYSDHSENRPGFKLNYQAYQLQNCQDPYPFPNGDIINSDYSAGQSVTFQCSPGYVLIGHPVLTCLHGTNRKWNHPFPRCEAPCGYNVTAENGTIYSPQYPNEYPNSQDCSWLITVPHGHGVYINFTLLQTEPVTDYIAVWDGPDTSSPQLGVFSGNTALESAYSTSPKVLISFHSDFSTGGFFILNFHATPHRAHSHIHSCCRMACFLNNTPSQFTVPFST</sequence>
<reference evidence="6" key="2">
    <citation type="submission" date="2025-08" db="UniProtKB">
        <authorList>
            <consortium name="Ensembl"/>
        </authorList>
    </citation>
    <scope>IDENTIFICATION</scope>
</reference>
<dbReference type="SUPFAM" id="SSF57535">
    <property type="entry name" value="Complement control module/SCR domain"/>
    <property type="match status" value="2"/>
</dbReference>
<feature type="domain" description="CUB" evidence="4">
    <location>
        <begin position="111"/>
        <end position="219"/>
    </location>
</feature>